<dbReference type="PANTHER" id="PTHR15622">
    <property type="entry name" value="WD40 REPEAT PROTEIN"/>
    <property type="match status" value="1"/>
</dbReference>
<dbReference type="InterPro" id="IPR001680">
    <property type="entry name" value="WD40_rpt"/>
</dbReference>
<protein>
    <submittedName>
        <fullName evidence="2">WD40 repeat domain-containing protein</fullName>
    </submittedName>
</protein>
<sequence>MSLTDLTRAVITAANAPGLKHVRQLGSPLDSVRWERLCFDPSGTRLLAKDAWSSRLRWWNLDTATDVASGSVELKMEPIEALFHGSNHIVTAGPPVAEAAVTWRPRLMAFSTTDGSLWREETLSAPATGLAMSRDGMLLAVLERGEALLWDVAAWKWIRDLQGVEWHVQVKACAFSQDSRFAAAIVNYYNHDQAALYLWNLKASSRPWVHPLGFQFAASVAFHPTLPLLVARGVHEVVVMDVNERRVLRRFNDYSHYVTNLDFSPDGELMVSSAGGRGFALYHFDTGELLLSHSNGDDLETGDAVFSPDGRFIAWAKGDGTVGLWSVGPAP</sequence>
<dbReference type="AlphaFoldDB" id="A0A3A8Q7Z2"/>
<dbReference type="Pfam" id="PF00400">
    <property type="entry name" value="WD40"/>
    <property type="match status" value="1"/>
</dbReference>
<keyword evidence="3" id="KW-1185">Reference proteome</keyword>
<proteinExistence type="predicted"/>
<name>A0A3A8Q7Z2_9BACT</name>
<accession>A0A3A8Q7Z2</accession>
<keyword evidence="1" id="KW-0833">Ubl conjugation pathway</keyword>
<dbReference type="SUPFAM" id="SSF50998">
    <property type="entry name" value="Quinoprotein alcohol dehydrogenase-like"/>
    <property type="match status" value="1"/>
</dbReference>
<dbReference type="InterPro" id="IPR015943">
    <property type="entry name" value="WD40/YVTN_repeat-like_dom_sf"/>
</dbReference>
<evidence type="ECO:0000256" key="1">
    <source>
        <dbReference type="ARBA" id="ARBA00022786"/>
    </source>
</evidence>
<gene>
    <name evidence="2" type="ORF">D7W81_24830</name>
</gene>
<dbReference type="GO" id="GO:0000209">
    <property type="term" value="P:protein polyubiquitination"/>
    <property type="evidence" value="ECO:0007669"/>
    <property type="project" value="TreeGrafter"/>
</dbReference>
<dbReference type="Gene3D" id="2.130.10.10">
    <property type="entry name" value="YVTN repeat-like/Quinoprotein amine dehydrogenase"/>
    <property type="match status" value="2"/>
</dbReference>
<dbReference type="Proteomes" id="UP000267003">
    <property type="component" value="Unassembled WGS sequence"/>
</dbReference>
<dbReference type="SMART" id="SM00320">
    <property type="entry name" value="WD40"/>
    <property type="match status" value="3"/>
</dbReference>
<dbReference type="InterPro" id="IPR051983">
    <property type="entry name" value="WSB_SOCS-box_domain"/>
</dbReference>
<reference evidence="3" key="1">
    <citation type="submission" date="2018-09" db="EMBL/GenBank/DDBJ databases">
        <authorList>
            <person name="Livingstone P.G."/>
            <person name="Whitworth D.E."/>
        </authorList>
    </citation>
    <scope>NUCLEOTIDE SEQUENCE [LARGE SCALE GENOMIC DNA]</scope>
    <source>
        <strain evidence="3">AB050A</strain>
    </source>
</reference>
<organism evidence="2 3">
    <name type="scientific">Corallococcus aberystwythensis</name>
    <dbReference type="NCBI Taxonomy" id="2316722"/>
    <lineage>
        <taxon>Bacteria</taxon>
        <taxon>Pseudomonadati</taxon>
        <taxon>Myxococcota</taxon>
        <taxon>Myxococcia</taxon>
        <taxon>Myxococcales</taxon>
        <taxon>Cystobacterineae</taxon>
        <taxon>Myxococcaceae</taxon>
        <taxon>Corallococcus</taxon>
    </lineage>
</organism>
<comment type="caution">
    <text evidence="2">The sequence shown here is derived from an EMBL/GenBank/DDBJ whole genome shotgun (WGS) entry which is preliminary data.</text>
</comment>
<dbReference type="EMBL" id="RAWK01000160">
    <property type="protein sequence ID" value="RKH60882.1"/>
    <property type="molecule type" value="Genomic_DNA"/>
</dbReference>
<evidence type="ECO:0000313" key="2">
    <source>
        <dbReference type="EMBL" id="RKH60882.1"/>
    </source>
</evidence>
<dbReference type="InterPro" id="IPR011047">
    <property type="entry name" value="Quinoprotein_ADH-like_sf"/>
</dbReference>
<dbReference type="PANTHER" id="PTHR15622:SF2">
    <property type="entry name" value="U4_U6 SMALL NUCLEAR RIBONUCLEOPROTEIN PRP4"/>
    <property type="match status" value="1"/>
</dbReference>
<evidence type="ECO:0000313" key="3">
    <source>
        <dbReference type="Proteomes" id="UP000267003"/>
    </source>
</evidence>
<dbReference type="RefSeq" id="WP_147445607.1">
    <property type="nucleotide sequence ID" value="NZ_RAWK01000160.1"/>
</dbReference>
<dbReference type="OrthoDB" id="5491997at2"/>